<organism evidence="5 6">
    <name type="scientific">Clohesyomyces aquaticus</name>
    <dbReference type="NCBI Taxonomy" id="1231657"/>
    <lineage>
        <taxon>Eukaryota</taxon>
        <taxon>Fungi</taxon>
        <taxon>Dikarya</taxon>
        <taxon>Ascomycota</taxon>
        <taxon>Pezizomycotina</taxon>
        <taxon>Dothideomycetes</taxon>
        <taxon>Pleosporomycetidae</taxon>
        <taxon>Pleosporales</taxon>
        <taxon>Lindgomycetaceae</taxon>
        <taxon>Clohesyomyces</taxon>
    </lineage>
</organism>
<dbReference type="GO" id="GO:0007264">
    <property type="term" value="P:small GTPase-mediated signal transduction"/>
    <property type="evidence" value="ECO:0007669"/>
    <property type="project" value="InterPro"/>
</dbReference>
<protein>
    <submittedName>
        <fullName evidence="5">Prion-inhibition and propagation-domain-containing protein</fullName>
    </submittedName>
</protein>
<dbReference type="InterPro" id="IPR027417">
    <property type="entry name" value="P-loop_NTPase"/>
</dbReference>
<feature type="domain" description="Prion-inhibition and propagation HeLo" evidence="4">
    <location>
        <begin position="5"/>
        <end position="221"/>
    </location>
</feature>
<dbReference type="STRING" id="1231657.A0A1Y1Y8G0"/>
<evidence type="ECO:0000313" key="6">
    <source>
        <dbReference type="Proteomes" id="UP000193144"/>
    </source>
</evidence>
<dbReference type="PANTHER" id="PTHR24072">
    <property type="entry name" value="RHO FAMILY GTPASE"/>
    <property type="match status" value="1"/>
</dbReference>
<dbReference type="Pfam" id="PF14479">
    <property type="entry name" value="HeLo"/>
    <property type="match status" value="1"/>
</dbReference>
<dbReference type="EMBL" id="MCFA01000320">
    <property type="protein sequence ID" value="ORX94026.1"/>
    <property type="molecule type" value="Genomic_DNA"/>
</dbReference>
<gene>
    <name evidence="5" type="ORF">BCR34DRAFT_229512</name>
</gene>
<evidence type="ECO:0000256" key="1">
    <source>
        <dbReference type="ARBA" id="ARBA00022741"/>
    </source>
</evidence>
<dbReference type="SMART" id="SM00175">
    <property type="entry name" value="RAB"/>
    <property type="match status" value="1"/>
</dbReference>
<evidence type="ECO:0000256" key="3">
    <source>
        <dbReference type="SAM" id="MobiDB-lite"/>
    </source>
</evidence>
<keyword evidence="5" id="KW-0034">Amyloid</keyword>
<dbReference type="SMART" id="SM00174">
    <property type="entry name" value="RHO"/>
    <property type="match status" value="1"/>
</dbReference>
<dbReference type="AlphaFoldDB" id="A0A1Y1Y8G0"/>
<keyword evidence="5" id="KW-0640">Prion</keyword>
<keyword evidence="1" id="KW-0547">Nucleotide-binding</keyword>
<dbReference type="GO" id="GO:0005525">
    <property type="term" value="F:GTP binding"/>
    <property type="evidence" value="ECO:0007669"/>
    <property type="project" value="UniProtKB-KW"/>
</dbReference>
<dbReference type="PRINTS" id="PR00449">
    <property type="entry name" value="RASTRNSFRMNG"/>
</dbReference>
<accession>A0A1Y1Y8G0</accession>
<dbReference type="Gene3D" id="3.40.50.300">
    <property type="entry name" value="P-loop containing nucleotide triphosphate hydrolases"/>
    <property type="match status" value="1"/>
</dbReference>
<dbReference type="SUPFAM" id="SSF52540">
    <property type="entry name" value="P-loop containing nucleoside triphosphate hydrolases"/>
    <property type="match status" value="1"/>
</dbReference>
<name>A0A1Y1Y8G0_9PLEO</name>
<dbReference type="Proteomes" id="UP000193144">
    <property type="component" value="Unassembled WGS sequence"/>
</dbReference>
<evidence type="ECO:0000256" key="2">
    <source>
        <dbReference type="ARBA" id="ARBA00023134"/>
    </source>
</evidence>
<feature type="compositionally biased region" description="Low complexity" evidence="3">
    <location>
        <begin position="111"/>
        <end position="128"/>
    </location>
</feature>
<evidence type="ECO:0000313" key="5">
    <source>
        <dbReference type="EMBL" id="ORX94026.1"/>
    </source>
</evidence>
<dbReference type="InterPro" id="IPR003578">
    <property type="entry name" value="Small_GTPase_Rho"/>
</dbReference>
<dbReference type="GO" id="GO:0003924">
    <property type="term" value="F:GTPase activity"/>
    <property type="evidence" value="ECO:0007669"/>
    <property type="project" value="InterPro"/>
</dbReference>
<reference evidence="5 6" key="1">
    <citation type="submission" date="2016-07" db="EMBL/GenBank/DDBJ databases">
        <title>Pervasive Adenine N6-methylation of Active Genes in Fungi.</title>
        <authorList>
            <consortium name="DOE Joint Genome Institute"/>
            <person name="Mondo S.J."/>
            <person name="Dannebaum R.O."/>
            <person name="Kuo R.C."/>
            <person name="Labutti K."/>
            <person name="Haridas S."/>
            <person name="Kuo A."/>
            <person name="Salamov A."/>
            <person name="Ahrendt S.R."/>
            <person name="Lipzen A."/>
            <person name="Sullivan W."/>
            <person name="Andreopoulos W.B."/>
            <person name="Clum A."/>
            <person name="Lindquist E."/>
            <person name="Daum C."/>
            <person name="Ramamoorthy G.K."/>
            <person name="Gryganskyi A."/>
            <person name="Culley D."/>
            <person name="Magnuson J.K."/>
            <person name="James T.Y."/>
            <person name="O'Malley M.A."/>
            <person name="Stajich J.E."/>
            <person name="Spatafora J.W."/>
            <person name="Visel A."/>
            <person name="Grigoriev I.V."/>
        </authorList>
    </citation>
    <scope>NUCLEOTIDE SEQUENCE [LARGE SCALE GENOMIC DNA]</scope>
    <source>
        <strain evidence="5 6">CBS 115471</strain>
    </source>
</reference>
<comment type="caution">
    <text evidence="5">The sequence shown here is derived from an EMBL/GenBank/DDBJ whole genome shotgun (WGS) entry which is preliminary data.</text>
</comment>
<evidence type="ECO:0000259" key="4">
    <source>
        <dbReference type="Pfam" id="PF14479"/>
    </source>
</evidence>
<dbReference type="InterPro" id="IPR029498">
    <property type="entry name" value="HeLo_dom"/>
</dbReference>
<dbReference type="Pfam" id="PF00071">
    <property type="entry name" value="Ras"/>
    <property type="match status" value="1"/>
</dbReference>
<feature type="region of interest" description="Disordered" evidence="3">
    <location>
        <begin position="107"/>
        <end position="133"/>
    </location>
</feature>
<dbReference type="Gene3D" id="1.20.120.1020">
    <property type="entry name" value="Prion-inhibition and propagation, HeLo domain"/>
    <property type="match status" value="1"/>
</dbReference>
<keyword evidence="6" id="KW-1185">Reference proteome</keyword>
<dbReference type="InterPro" id="IPR038305">
    <property type="entry name" value="HeLo_sf"/>
</dbReference>
<dbReference type="PROSITE" id="PS51420">
    <property type="entry name" value="RHO"/>
    <property type="match status" value="1"/>
</dbReference>
<keyword evidence="2" id="KW-0342">GTP-binding</keyword>
<sequence>MEAAGLVVGVAGLAGLFSACSNAFQLVQRGRTFGQDYKILGTKFGNQELRLRAWGRACGLIDGTAYDTRLDEEELRQQLVATLECIKLLLTDAKDLKERYGLSACTERGSRSSSAGSSFGSSSSSDSSVVQIPQERRMSGSLNRLLFRRSRPQANRSASTFSMALWVIEDREKFGELVKHLKDFIDDLESLTRATEIPHRQMIFVEYEIESISDVEELEVIEVAREGEDDVVSDAASARLERLSQGTLSIRASMESEFSFLTLESYVTARTHFSRASSIADSEKIGPTATKPAAATTPTWPNSGIRTSYKCVVVGGRNARKTELLKTFTKGRFDTTHTALVFEEYVMDCRANDQDISLALWDTSGQEDYENMLKSTIANADVVIICTTVWQLQTPRTLSQFEILWDNWATRFTAQCPCAKYVIAGILESPQPTSLAKIDQSKAKAKEIGAFEYVQCCLETLSGVKELFQVTLQFKRGSLRICYVHPAVGDFHGGVDVNGRRCKTSRSLKTNVMSTYPVSRQNRKIQPQT</sequence>
<dbReference type="InterPro" id="IPR001806">
    <property type="entry name" value="Small_GTPase"/>
</dbReference>
<dbReference type="OrthoDB" id="20872at2759"/>
<proteinExistence type="predicted"/>